<protein>
    <submittedName>
        <fullName evidence="1">Unplaced genomic scaffold K443scaffold_235, whole genome shotgun sequence</fullName>
    </submittedName>
</protein>
<name>A0A0C9WJN7_9AGAR</name>
<reference evidence="2" key="2">
    <citation type="submission" date="2015-01" db="EMBL/GenBank/DDBJ databases">
        <title>Evolutionary Origins and Diversification of the Mycorrhizal Mutualists.</title>
        <authorList>
            <consortium name="DOE Joint Genome Institute"/>
            <consortium name="Mycorrhizal Genomics Consortium"/>
            <person name="Kohler A."/>
            <person name="Kuo A."/>
            <person name="Nagy L.G."/>
            <person name="Floudas D."/>
            <person name="Copeland A."/>
            <person name="Barry K.W."/>
            <person name="Cichocki N."/>
            <person name="Veneault-Fourrey C."/>
            <person name="LaButti K."/>
            <person name="Lindquist E.A."/>
            <person name="Lipzen A."/>
            <person name="Lundell T."/>
            <person name="Morin E."/>
            <person name="Murat C."/>
            <person name="Riley R."/>
            <person name="Ohm R."/>
            <person name="Sun H."/>
            <person name="Tunlid A."/>
            <person name="Henrissat B."/>
            <person name="Grigoriev I.V."/>
            <person name="Hibbett D.S."/>
            <person name="Martin F."/>
        </authorList>
    </citation>
    <scope>NUCLEOTIDE SEQUENCE [LARGE SCALE GENOMIC DNA]</scope>
    <source>
        <strain evidence="2">LaAM-08-1</strain>
    </source>
</reference>
<evidence type="ECO:0000313" key="2">
    <source>
        <dbReference type="Proteomes" id="UP000054477"/>
    </source>
</evidence>
<keyword evidence="2" id="KW-1185">Reference proteome</keyword>
<evidence type="ECO:0000313" key="1">
    <source>
        <dbReference type="EMBL" id="KIJ95014.1"/>
    </source>
</evidence>
<dbReference type="AlphaFoldDB" id="A0A0C9WJN7"/>
<organism evidence="1 2">
    <name type="scientific">Laccaria amethystina LaAM-08-1</name>
    <dbReference type="NCBI Taxonomy" id="1095629"/>
    <lineage>
        <taxon>Eukaryota</taxon>
        <taxon>Fungi</taxon>
        <taxon>Dikarya</taxon>
        <taxon>Basidiomycota</taxon>
        <taxon>Agaricomycotina</taxon>
        <taxon>Agaricomycetes</taxon>
        <taxon>Agaricomycetidae</taxon>
        <taxon>Agaricales</taxon>
        <taxon>Agaricineae</taxon>
        <taxon>Hydnangiaceae</taxon>
        <taxon>Laccaria</taxon>
    </lineage>
</organism>
<dbReference type="Proteomes" id="UP000054477">
    <property type="component" value="Unassembled WGS sequence"/>
</dbReference>
<accession>A0A0C9WJN7</accession>
<dbReference type="HOGENOM" id="CLU_973391_0_0_1"/>
<reference evidence="1 2" key="1">
    <citation type="submission" date="2014-04" db="EMBL/GenBank/DDBJ databases">
        <authorList>
            <consortium name="DOE Joint Genome Institute"/>
            <person name="Kuo A."/>
            <person name="Kohler A."/>
            <person name="Nagy L.G."/>
            <person name="Floudas D."/>
            <person name="Copeland A."/>
            <person name="Barry K.W."/>
            <person name="Cichocki N."/>
            <person name="Veneault-Fourrey C."/>
            <person name="LaButti K."/>
            <person name="Lindquist E.A."/>
            <person name="Lipzen A."/>
            <person name="Lundell T."/>
            <person name="Morin E."/>
            <person name="Murat C."/>
            <person name="Sun H."/>
            <person name="Tunlid A."/>
            <person name="Henrissat B."/>
            <person name="Grigoriev I.V."/>
            <person name="Hibbett D.S."/>
            <person name="Martin F."/>
            <person name="Nordberg H.P."/>
            <person name="Cantor M.N."/>
            <person name="Hua S.X."/>
        </authorList>
    </citation>
    <scope>NUCLEOTIDE SEQUENCE [LARGE SCALE GENOMIC DNA]</scope>
    <source>
        <strain evidence="1 2">LaAM-08-1</strain>
    </source>
</reference>
<sequence length="286" mass="31628">MHCGEVWGTNGEAQPSKFAYALVTKVARQLAGQTTCDRRPSTYLARMYGREFIDKLGLGSYRCVGLVYCDSEDAGVCTSHLRKPFRVHTPDLKQRVCLTLQPPIIPRPAEFKKTHELRAQETANSAFAQPWNCQTRDNAWVFISGACSDIGSRGALATTFYVSPLRPRRTETYLETEPGARMHMNLHSRIGRLQNFQVSIFCTSTEWDISGGVPRCRACLSSLLPSEAEAPPKLRAHAQASASWLTVTDARALPNANKTECVGSLDAAITEPSSKRMTECISEAQK</sequence>
<proteinExistence type="predicted"/>
<dbReference type="EMBL" id="KN838770">
    <property type="protein sequence ID" value="KIJ95014.1"/>
    <property type="molecule type" value="Genomic_DNA"/>
</dbReference>
<gene>
    <name evidence="1" type="ORF">K443DRAFT_125001</name>
</gene>